<dbReference type="Proteomes" id="UP000823637">
    <property type="component" value="Unassembled WGS sequence"/>
</dbReference>
<comment type="caution">
    <text evidence="5">The sequence shown here is derived from an EMBL/GenBank/DDBJ whole genome shotgun (WGS) entry which is preliminary data.</text>
</comment>
<feature type="domain" description="YbhG-like alpha-helical hairpin" evidence="4">
    <location>
        <begin position="100"/>
        <end position="175"/>
    </location>
</feature>
<keyword evidence="2" id="KW-0175">Coiled coil</keyword>
<evidence type="ECO:0000256" key="2">
    <source>
        <dbReference type="SAM" id="Coils"/>
    </source>
</evidence>
<evidence type="ECO:0000313" key="5">
    <source>
        <dbReference type="EMBL" id="MBO8446735.1"/>
    </source>
</evidence>
<gene>
    <name evidence="5" type="ORF">IAC32_03185</name>
</gene>
<dbReference type="PANTHER" id="PTHR30469">
    <property type="entry name" value="MULTIDRUG RESISTANCE PROTEIN MDTA"/>
    <property type="match status" value="1"/>
</dbReference>
<keyword evidence="3" id="KW-0812">Transmembrane</keyword>
<dbReference type="GO" id="GO:1990281">
    <property type="term" value="C:efflux pump complex"/>
    <property type="evidence" value="ECO:0007669"/>
    <property type="project" value="TreeGrafter"/>
</dbReference>
<name>A0A9D9EHZ5_9BACT</name>
<dbReference type="Gene3D" id="6.20.50.140">
    <property type="match status" value="1"/>
</dbReference>
<dbReference type="Gene3D" id="2.40.30.170">
    <property type="match status" value="1"/>
</dbReference>
<dbReference type="EMBL" id="JADIMR010000047">
    <property type="protein sequence ID" value="MBO8446735.1"/>
    <property type="molecule type" value="Genomic_DNA"/>
</dbReference>
<dbReference type="PANTHER" id="PTHR30469:SF33">
    <property type="entry name" value="SLR1207 PROTEIN"/>
    <property type="match status" value="1"/>
</dbReference>
<dbReference type="InterPro" id="IPR059052">
    <property type="entry name" value="HH_YbhG-like"/>
</dbReference>
<feature type="coiled-coil region" evidence="2">
    <location>
        <begin position="100"/>
        <end position="127"/>
    </location>
</feature>
<dbReference type="SUPFAM" id="SSF111369">
    <property type="entry name" value="HlyD-like secretion proteins"/>
    <property type="match status" value="1"/>
</dbReference>
<dbReference type="InterPro" id="IPR006143">
    <property type="entry name" value="RND_pump_MFP"/>
</dbReference>
<evidence type="ECO:0000256" key="3">
    <source>
        <dbReference type="SAM" id="Phobius"/>
    </source>
</evidence>
<reference evidence="5" key="1">
    <citation type="submission" date="2020-10" db="EMBL/GenBank/DDBJ databases">
        <authorList>
            <person name="Gilroy R."/>
        </authorList>
    </citation>
    <scope>NUCLEOTIDE SEQUENCE</scope>
    <source>
        <strain evidence="5">D3-1215</strain>
    </source>
</reference>
<proteinExistence type="inferred from homology"/>
<accession>A0A9D9EHZ5</accession>
<evidence type="ECO:0000313" key="6">
    <source>
        <dbReference type="Proteomes" id="UP000823637"/>
    </source>
</evidence>
<evidence type="ECO:0000256" key="1">
    <source>
        <dbReference type="ARBA" id="ARBA00009477"/>
    </source>
</evidence>
<reference evidence="5" key="2">
    <citation type="journal article" date="2021" name="PeerJ">
        <title>Extensive microbial diversity within the chicken gut microbiome revealed by metagenomics and culture.</title>
        <authorList>
            <person name="Gilroy R."/>
            <person name="Ravi A."/>
            <person name="Getino M."/>
            <person name="Pursley I."/>
            <person name="Horton D.L."/>
            <person name="Alikhan N.F."/>
            <person name="Baker D."/>
            <person name="Gharbi K."/>
            <person name="Hall N."/>
            <person name="Watson M."/>
            <person name="Adriaenssens E.M."/>
            <person name="Foster-Nyarko E."/>
            <person name="Jarju S."/>
            <person name="Secka A."/>
            <person name="Antonio M."/>
            <person name="Oren A."/>
            <person name="Chaudhuri R.R."/>
            <person name="La Ragione R."/>
            <person name="Hildebrand F."/>
            <person name="Pallen M.J."/>
        </authorList>
    </citation>
    <scope>NUCLEOTIDE SEQUENCE</scope>
    <source>
        <strain evidence="5">D3-1215</strain>
    </source>
</reference>
<dbReference type="Pfam" id="PF25881">
    <property type="entry name" value="HH_YBHG"/>
    <property type="match status" value="1"/>
</dbReference>
<keyword evidence="3" id="KW-0472">Membrane</keyword>
<dbReference type="Gene3D" id="2.40.50.100">
    <property type="match status" value="1"/>
</dbReference>
<comment type="similarity">
    <text evidence="1">Belongs to the membrane fusion protein (MFP) (TC 8.A.1) family.</text>
</comment>
<sequence>MKKFFKIFGLVLLLALVIGVFVFLWEKQRPEKQTVETVMSTKSDIKVTTLATGKITPRDEVKIKPQISGVIVELYKEAGDFVQKDEVICKLNVIADMSSLANAQSQLRQARISADKAERDYDRQKELYDKGVISTDDFEQYEVNHKKAQSDLQYAEDYLSVVRDGVMQSLKSQSTTYVRSTASGTILDLPEKVGNSVVLTNSFNEGTTIATVADMTDLLFEGTIDETEVGRLKVGMPCKVMIGALQEQSFDAELEYIAPMGTDENGAVSFEIKAKVEVPDSVSLRAGYSANAEITVAESKDVVTIPEAALKFAGDTAYVDVVLSKEEDKYERRDVETGVSDGINIEIKKGLTENVEIRK</sequence>
<dbReference type="Gene3D" id="1.10.287.470">
    <property type="entry name" value="Helix hairpin bin"/>
    <property type="match status" value="1"/>
</dbReference>
<organism evidence="5 6">
    <name type="scientific">Candidatus Enterocola intestinipullorum</name>
    <dbReference type="NCBI Taxonomy" id="2840783"/>
    <lineage>
        <taxon>Bacteria</taxon>
        <taxon>Pseudomonadati</taxon>
        <taxon>Bacteroidota</taxon>
        <taxon>Bacteroidia</taxon>
        <taxon>Bacteroidales</taxon>
        <taxon>Candidatus Enterocola</taxon>
    </lineage>
</organism>
<keyword evidence="3" id="KW-1133">Transmembrane helix</keyword>
<evidence type="ECO:0000259" key="4">
    <source>
        <dbReference type="Pfam" id="PF25881"/>
    </source>
</evidence>
<dbReference type="AlphaFoldDB" id="A0A9D9EHZ5"/>
<protein>
    <submittedName>
        <fullName evidence="5">Efflux RND transporter periplasmic adaptor subunit</fullName>
    </submittedName>
</protein>
<dbReference type="NCBIfam" id="TIGR01730">
    <property type="entry name" value="RND_mfp"/>
    <property type="match status" value="1"/>
</dbReference>
<feature type="transmembrane region" description="Helical" evidence="3">
    <location>
        <begin position="7"/>
        <end position="25"/>
    </location>
</feature>
<dbReference type="GO" id="GO:0015562">
    <property type="term" value="F:efflux transmembrane transporter activity"/>
    <property type="evidence" value="ECO:0007669"/>
    <property type="project" value="TreeGrafter"/>
</dbReference>